<gene>
    <name evidence="2" type="ORF">QYS49_33070</name>
</gene>
<evidence type="ECO:0000259" key="1">
    <source>
        <dbReference type="Pfam" id="PF13470"/>
    </source>
</evidence>
<dbReference type="EMBL" id="CP129971">
    <property type="protein sequence ID" value="WMN12273.1"/>
    <property type="molecule type" value="Genomic_DNA"/>
</dbReference>
<keyword evidence="3" id="KW-1185">Reference proteome</keyword>
<dbReference type="KEGG" id="msaa:QYS49_33070"/>
<name>A0AA51RCX0_9BACT</name>
<evidence type="ECO:0000313" key="2">
    <source>
        <dbReference type="EMBL" id="WMN12273.1"/>
    </source>
</evidence>
<dbReference type="Pfam" id="PF13470">
    <property type="entry name" value="PIN_3"/>
    <property type="match status" value="1"/>
</dbReference>
<dbReference type="RefSeq" id="WP_308350222.1">
    <property type="nucleotide sequence ID" value="NZ_CP129971.1"/>
</dbReference>
<organism evidence="2 3">
    <name type="scientific">Marivirga salinarum</name>
    <dbReference type="NCBI Taxonomy" id="3059078"/>
    <lineage>
        <taxon>Bacteria</taxon>
        <taxon>Pseudomonadati</taxon>
        <taxon>Bacteroidota</taxon>
        <taxon>Cytophagia</taxon>
        <taxon>Cytophagales</taxon>
        <taxon>Marivirgaceae</taxon>
        <taxon>Marivirga</taxon>
    </lineage>
</organism>
<dbReference type="InterPro" id="IPR029060">
    <property type="entry name" value="PIN-like_dom_sf"/>
</dbReference>
<accession>A0AA51RCX0</accession>
<feature type="domain" description="PIN" evidence="1">
    <location>
        <begin position="4"/>
        <end position="118"/>
    </location>
</feature>
<dbReference type="AlphaFoldDB" id="A0AA51RCX0"/>
<reference evidence="2 3" key="1">
    <citation type="submission" date="2023-08" db="EMBL/GenBank/DDBJ databases">
        <title>Comparative genomics and taxonomic characterization of three novel marine species of genus Marivirga.</title>
        <authorList>
            <person name="Muhammad N."/>
            <person name="Kim S.-G."/>
        </authorList>
    </citation>
    <scope>NUCLEOTIDE SEQUENCE [LARGE SCALE GENOMIC DNA]</scope>
    <source>
        <strain evidence="2 3">BDSF4-3</strain>
    </source>
</reference>
<proteinExistence type="predicted"/>
<evidence type="ECO:0000313" key="3">
    <source>
        <dbReference type="Proteomes" id="UP001230496"/>
    </source>
</evidence>
<dbReference type="Proteomes" id="UP001230496">
    <property type="component" value="Chromosome"/>
</dbReference>
<protein>
    <submittedName>
        <fullName evidence="2">PIN domain-containing protein</fullName>
    </submittedName>
</protein>
<dbReference type="SUPFAM" id="SSF88723">
    <property type="entry name" value="PIN domain-like"/>
    <property type="match status" value="1"/>
</dbReference>
<dbReference type="Gene3D" id="3.40.50.1010">
    <property type="entry name" value="5'-nuclease"/>
    <property type="match status" value="1"/>
</dbReference>
<dbReference type="InterPro" id="IPR002716">
    <property type="entry name" value="PIN_dom"/>
</dbReference>
<sequence>MTSLLIDTNIIIDLLAKRKEFYNDAAELFSLSDRKELNLAISSLTFANTNYILSKLKSAKEARAILRKFKVLVEVVSLDDKITELALSDESFPDFEDGLQYYSAIENQVDIIISRNKKDFKNSKLPVLTAKEFLARANF</sequence>